<keyword evidence="2" id="KW-1185">Reference proteome</keyword>
<organism evidence="1 2">
    <name type="scientific">Dryococelus australis</name>
    <dbReference type="NCBI Taxonomy" id="614101"/>
    <lineage>
        <taxon>Eukaryota</taxon>
        <taxon>Metazoa</taxon>
        <taxon>Ecdysozoa</taxon>
        <taxon>Arthropoda</taxon>
        <taxon>Hexapoda</taxon>
        <taxon>Insecta</taxon>
        <taxon>Pterygota</taxon>
        <taxon>Neoptera</taxon>
        <taxon>Polyneoptera</taxon>
        <taxon>Phasmatodea</taxon>
        <taxon>Verophasmatodea</taxon>
        <taxon>Anareolatae</taxon>
        <taxon>Phasmatidae</taxon>
        <taxon>Eurycanthinae</taxon>
        <taxon>Dryococelus</taxon>
    </lineage>
</organism>
<proteinExistence type="predicted"/>
<name>A0ABQ9IAF1_9NEOP</name>
<dbReference type="EMBL" id="JARBHB010000002">
    <property type="protein sequence ID" value="KAJ8893639.1"/>
    <property type="molecule type" value="Genomic_DNA"/>
</dbReference>
<reference evidence="1 2" key="1">
    <citation type="submission" date="2023-02" db="EMBL/GenBank/DDBJ databases">
        <title>LHISI_Scaffold_Assembly.</title>
        <authorList>
            <person name="Stuart O.P."/>
            <person name="Cleave R."/>
            <person name="Magrath M.J.L."/>
            <person name="Mikheyev A.S."/>
        </authorList>
    </citation>
    <scope>NUCLEOTIDE SEQUENCE [LARGE SCALE GENOMIC DNA]</scope>
    <source>
        <strain evidence="1">Daus_M_001</strain>
        <tissue evidence="1">Leg muscle</tissue>
    </source>
</reference>
<evidence type="ECO:0000313" key="2">
    <source>
        <dbReference type="Proteomes" id="UP001159363"/>
    </source>
</evidence>
<gene>
    <name evidence="1" type="ORF">PR048_006239</name>
</gene>
<evidence type="ECO:0000313" key="1">
    <source>
        <dbReference type="EMBL" id="KAJ8893639.1"/>
    </source>
</evidence>
<dbReference type="Proteomes" id="UP001159363">
    <property type="component" value="Chromosome 2"/>
</dbReference>
<comment type="caution">
    <text evidence="1">The sequence shown here is derived from an EMBL/GenBank/DDBJ whole genome shotgun (WGS) entry which is preliminary data.</text>
</comment>
<protein>
    <submittedName>
        <fullName evidence="1">Uncharacterized protein</fullName>
    </submittedName>
</protein>
<sequence length="293" mass="32744">MGIGCVPKLRSRHSVSQHWTAFLPMCLPKTTWVSMCYDAASKLYSERVNQALSARRRPTRRIHRVNGAAKLWVESEGWSGAPFITAPSTEVRLPSHDHMYLEKFCAFKRRMNLGIQGQEKRERYGRHEHARQMPHRSYVQACSVSVGATVAERLARSPPTKANWVQSPAESPDFRKWESCRTMPLVVGSSRGSSVSPAPSFRRRSISLQSPSSAVKTSVFNISLRAAPYTRAGSEPATHGYGTLPFVRPRFTEGCDGCCLQPDQIECAKALRVHLEPRHFGAETAQAHHAVGY</sequence>
<accession>A0ABQ9IAF1</accession>